<dbReference type="SUPFAM" id="SSF56672">
    <property type="entry name" value="DNA/RNA polymerases"/>
    <property type="match status" value="1"/>
</dbReference>
<comment type="caution">
    <text evidence="2">The sequence shown here is derived from an EMBL/GenBank/DDBJ whole genome shotgun (WGS) entry which is preliminary data.</text>
</comment>
<dbReference type="PANTHER" id="PTHR11439">
    <property type="entry name" value="GAG-POL-RELATED RETROTRANSPOSON"/>
    <property type="match status" value="1"/>
</dbReference>
<feature type="domain" description="Reverse transcriptase Ty1/copia-type" evidence="1">
    <location>
        <begin position="114"/>
        <end position="189"/>
    </location>
</feature>
<gene>
    <name evidence="2" type="ORF">H6P81_006321</name>
</gene>
<dbReference type="Proteomes" id="UP000825729">
    <property type="component" value="Unassembled WGS sequence"/>
</dbReference>
<evidence type="ECO:0000313" key="3">
    <source>
        <dbReference type="Proteomes" id="UP000825729"/>
    </source>
</evidence>
<reference evidence="2 3" key="1">
    <citation type="submission" date="2021-07" db="EMBL/GenBank/DDBJ databases">
        <title>The Aristolochia fimbriata genome: insights into angiosperm evolution, floral development and chemical biosynthesis.</title>
        <authorList>
            <person name="Jiao Y."/>
        </authorList>
    </citation>
    <scope>NUCLEOTIDE SEQUENCE [LARGE SCALE GENOMIC DNA]</scope>
    <source>
        <strain evidence="2">IBCAS-2021</strain>
        <tissue evidence="2">Leaf</tissue>
    </source>
</reference>
<accession>A0AAV7F0H1</accession>
<dbReference type="EMBL" id="JAINDJ010000003">
    <property type="protein sequence ID" value="KAG9453417.1"/>
    <property type="molecule type" value="Genomic_DNA"/>
</dbReference>
<evidence type="ECO:0000313" key="2">
    <source>
        <dbReference type="EMBL" id="KAG9453417.1"/>
    </source>
</evidence>
<organism evidence="2 3">
    <name type="scientific">Aristolochia fimbriata</name>
    <name type="common">White veined hardy Dutchman's pipe vine</name>
    <dbReference type="NCBI Taxonomy" id="158543"/>
    <lineage>
        <taxon>Eukaryota</taxon>
        <taxon>Viridiplantae</taxon>
        <taxon>Streptophyta</taxon>
        <taxon>Embryophyta</taxon>
        <taxon>Tracheophyta</taxon>
        <taxon>Spermatophyta</taxon>
        <taxon>Magnoliopsida</taxon>
        <taxon>Magnoliidae</taxon>
        <taxon>Piperales</taxon>
        <taxon>Aristolochiaceae</taxon>
        <taxon>Aristolochia</taxon>
    </lineage>
</organism>
<proteinExistence type="predicted"/>
<dbReference type="InterPro" id="IPR043502">
    <property type="entry name" value="DNA/RNA_pol_sf"/>
</dbReference>
<sequence>MGHKIIFHVRTLHNKMELLNESIDILLKLCEHSYCPLWFLVFFGDPGSSPATPLSPEPSLGPTPVLPLELPLSSSFTPPLAMDTSSRYPSHRGSSDPLRQQAIAKELHALTKTRIWDMVSLPPGKSVIGCKWIFKIKTTTDGSVDRYKSRLVAKGYTQEYGIDYEETFAPVARLTFFRLLISLAAEQEVCMKLPPGYSHLPGQVCKLRRALYGLKQAPRAWFPMFCSKIIEFGYTQSSHDFALFTRCTSNGDDLPGIFDLKAYLSSCFEMKDLDNKTSDTPLELNVKFRPSDGEVLVDPTLYRQLVGGLLYLSITRPDISYAVHVVSQFIAAPRDRCDRTSWRTNSGSIAHQNGTTAPRWRQKVYGVSKHDQDSFHSKYLEVLPEWRDQAN</sequence>
<dbReference type="PANTHER" id="PTHR11439:SF461">
    <property type="entry name" value="OS10G0432200 PROTEIN"/>
    <property type="match status" value="1"/>
</dbReference>
<keyword evidence="3" id="KW-1185">Reference proteome</keyword>
<name>A0AAV7F0H1_ARIFI</name>
<dbReference type="InterPro" id="IPR013103">
    <property type="entry name" value="RVT_2"/>
</dbReference>
<dbReference type="AlphaFoldDB" id="A0AAV7F0H1"/>
<dbReference type="Pfam" id="PF07727">
    <property type="entry name" value="RVT_2"/>
    <property type="match status" value="1"/>
</dbReference>
<protein>
    <recommendedName>
        <fullName evidence="1">Reverse transcriptase Ty1/copia-type domain-containing protein</fullName>
    </recommendedName>
</protein>
<evidence type="ECO:0000259" key="1">
    <source>
        <dbReference type="Pfam" id="PF07727"/>
    </source>
</evidence>